<dbReference type="EMBL" id="LGGN01000054">
    <property type="protein sequence ID" value="KUK78249.1"/>
    <property type="molecule type" value="Genomic_DNA"/>
</dbReference>
<sequence>MKKIYSILVTLTASVIILSGCQQVEDLTPSVSRYGINSLNAYFYGDESSENSFSSEIDYEKNVITIVFPYNYPRTSNNVLTMDSLKKVRVEANLDDNVIISPPLLYMDLTKENFITVTDQTKKKRTYKVVAEIRKSAEAKITNFNLSALGISGIIDEENKTISLISIEPIGEVLAEVSISHGATISPDPRTTVLNYDQEVTLTVTAQNGVDKAIYTVRKDVPNKVELGMRNGSAKILWSKKLQSDLGITTLHMTTSLAVTKDYVVLNTRNEPGMLLDRKTGAKVGTMPNMGSIQGSLTNFFATADDGDNILICNLAPNAGTFKVWRINGVNSSPELYIDWSASGSTAIGRKLSVKGSLDSDAIITAALMGAAKSFARWQVKEGVLLSQTPEIVAINGIDGAWNNHADVVATDPSDPTADYFVSYYAVPRKFAWVDGKTNTVKAWGPEISSNWIQNATDYTIFNKNPYAVNMSINSFSWGSDDKVYLHDASAVTTFTEPIWTTPIGTYGGKDNGGVNANGTADAILKVSSDGYYMYLYFMFTNGCVVCVQYDCIDM</sequence>
<evidence type="ECO:0000259" key="1">
    <source>
        <dbReference type="Pfam" id="PF16410"/>
    </source>
</evidence>
<organism evidence="2 3">
    <name type="scientific">Proteiniphilum acetatigenes</name>
    <dbReference type="NCBI Taxonomy" id="294710"/>
    <lineage>
        <taxon>Bacteria</taxon>
        <taxon>Pseudomonadati</taxon>
        <taxon>Bacteroidota</taxon>
        <taxon>Bacteroidia</taxon>
        <taxon>Bacteroidales</taxon>
        <taxon>Dysgonomonadaceae</taxon>
        <taxon>Proteiniphilum</taxon>
    </lineage>
</organism>
<evidence type="ECO:0000313" key="2">
    <source>
        <dbReference type="EMBL" id="KUK78249.1"/>
    </source>
</evidence>
<reference evidence="3" key="1">
    <citation type="journal article" date="2015" name="MBio">
        <title>Genome-Resolved Metagenomic Analysis Reveals Roles for Candidate Phyla and Other Microbial Community Members in Biogeochemical Transformations in Oil Reservoirs.</title>
        <authorList>
            <person name="Hu P."/>
            <person name="Tom L."/>
            <person name="Singh A."/>
            <person name="Thomas B.C."/>
            <person name="Baker B.J."/>
            <person name="Piceno Y.M."/>
            <person name="Andersen G.L."/>
            <person name="Banfield J.F."/>
        </authorList>
    </citation>
    <scope>NUCLEOTIDE SEQUENCE [LARGE SCALE GENOMIC DNA]</scope>
</reference>
<gene>
    <name evidence="2" type="ORF">XD92_0429</name>
</gene>
<accession>A0A117M0Y0</accession>
<name>A0A117M0Y0_9BACT</name>
<dbReference type="Gene3D" id="2.60.40.2340">
    <property type="match status" value="1"/>
</dbReference>
<proteinExistence type="predicted"/>
<evidence type="ECO:0000313" key="3">
    <source>
        <dbReference type="Proteomes" id="UP000053860"/>
    </source>
</evidence>
<dbReference type="Proteomes" id="UP000053860">
    <property type="component" value="Unassembled WGS sequence"/>
</dbReference>
<dbReference type="PROSITE" id="PS51257">
    <property type="entry name" value="PROKAR_LIPOPROTEIN"/>
    <property type="match status" value="1"/>
</dbReference>
<protein>
    <recommendedName>
        <fullName evidence="1">DUF5018 domain-containing protein</fullName>
    </recommendedName>
</protein>
<dbReference type="InterPro" id="IPR032186">
    <property type="entry name" value="DUF5018"/>
</dbReference>
<dbReference type="AlphaFoldDB" id="A0A117M0Y0"/>
<dbReference type="PATRIC" id="fig|294710.3.peg.669"/>
<dbReference type="Pfam" id="PF16410">
    <property type="entry name" value="DUF5018"/>
    <property type="match status" value="1"/>
</dbReference>
<comment type="caution">
    <text evidence="2">The sequence shown here is derived from an EMBL/GenBank/DDBJ whole genome shotgun (WGS) entry which is preliminary data.</text>
</comment>
<feature type="domain" description="DUF5018" evidence="1">
    <location>
        <begin position="6"/>
        <end position="358"/>
    </location>
</feature>